<sequence length="449" mass="48837">MNRTTYPSDTPVTTIFTVPLQHVRHDDEGLSIPTPRQSTSRRGTRRLKVPTPLQSLYLGTKETIQNNTGMLLVAASQVFFSLMNVAVKKLNSLDNPVPALELIIVRMGITWICCVSYMMIAKVPDPFLGPKGVRLLLALRGFVGFFGLFGVYYSLQYLSLSDATVLTFLAPMFTCVTGALILKEDFHWKQAVAGLCSLFGVVLIARPDFIFGHRKHDGITHLVEGVDLDLNPTDGVPPTQRLVAVGVALIGVCGATGAYTTIRAIGKRAHPMHNLVSFSTQCVIVATIAMLVLHTPIVLPTQLDFAAMLVMIGLFGFCAQFLLTLGLQRETASRGTMAVYIQIIFATAFEKIFFHTTPSPLSIIGTIIIMSSAVYVAVTKNSSGSMKRAQLQAAMLEDITLEEGLLANQEGDDESDGQKAIPLQDVVIMKEVPEPVHTERASLDKLSSG</sequence>
<keyword evidence="4 5" id="KW-0472">Membrane</keyword>
<dbReference type="SUPFAM" id="SSF103481">
    <property type="entry name" value="Multidrug resistance efflux transporter EmrE"/>
    <property type="match status" value="2"/>
</dbReference>
<dbReference type="EMBL" id="OZ037945">
    <property type="protein sequence ID" value="CAL1702543.1"/>
    <property type="molecule type" value="Genomic_DNA"/>
</dbReference>
<evidence type="ECO:0000256" key="3">
    <source>
        <dbReference type="ARBA" id="ARBA00022989"/>
    </source>
</evidence>
<proteinExistence type="predicted"/>
<gene>
    <name evidence="7" type="ORF">GFSPODELE1_LOCUS4095</name>
</gene>
<evidence type="ECO:0000259" key="6">
    <source>
        <dbReference type="Pfam" id="PF00892"/>
    </source>
</evidence>
<keyword evidence="2 5" id="KW-0812">Transmembrane</keyword>
<dbReference type="InterPro" id="IPR000620">
    <property type="entry name" value="EamA_dom"/>
</dbReference>
<evidence type="ECO:0000256" key="4">
    <source>
        <dbReference type="ARBA" id="ARBA00023136"/>
    </source>
</evidence>
<feature type="transmembrane region" description="Helical" evidence="5">
    <location>
        <begin position="274"/>
        <end position="293"/>
    </location>
</feature>
<evidence type="ECO:0000313" key="8">
    <source>
        <dbReference type="Proteomes" id="UP001497453"/>
    </source>
</evidence>
<accession>A0ABP1D3S3</accession>
<name>A0ABP1D3S3_9APHY</name>
<feature type="transmembrane region" description="Helical" evidence="5">
    <location>
        <begin position="99"/>
        <end position="120"/>
    </location>
</feature>
<reference evidence="8" key="1">
    <citation type="submission" date="2024-04" db="EMBL/GenBank/DDBJ databases">
        <authorList>
            <person name="Shaw F."/>
            <person name="Minotto A."/>
        </authorList>
    </citation>
    <scope>NUCLEOTIDE SEQUENCE [LARGE SCALE GENOMIC DNA]</scope>
</reference>
<comment type="subcellular location">
    <subcellularLocation>
        <location evidence="1">Membrane</location>
        <topology evidence="1">Multi-pass membrane protein</topology>
    </subcellularLocation>
</comment>
<evidence type="ECO:0000256" key="2">
    <source>
        <dbReference type="ARBA" id="ARBA00022692"/>
    </source>
</evidence>
<feature type="transmembrane region" description="Helical" evidence="5">
    <location>
        <begin position="132"/>
        <end position="153"/>
    </location>
</feature>
<dbReference type="Proteomes" id="UP001497453">
    <property type="component" value="Chromosome 2"/>
</dbReference>
<dbReference type="PANTHER" id="PTHR22911">
    <property type="entry name" value="ACYL-MALONYL CONDENSING ENZYME-RELATED"/>
    <property type="match status" value="1"/>
</dbReference>
<protein>
    <recommendedName>
        <fullName evidence="6">EamA domain-containing protein</fullName>
    </recommendedName>
</protein>
<keyword evidence="8" id="KW-1185">Reference proteome</keyword>
<organism evidence="7 8">
    <name type="scientific">Somion occarium</name>
    <dbReference type="NCBI Taxonomy" id="3059160"/>
    <lineage>
        <taxon>Eukaryota</taxon>
        <taxon>Fungi</taxon>
        <taxon>Dikarya</taxon>
        <taxon>Basidiomycota</taxon>
        <taxon>Agaricomycotina</taxon>
        <taxon>Agaricomycetes</taxon>
        <taxon>Polyporales</taxon>
        <taxon>Cerrenaceae</taxon>
        <taxon>Somion</taxon>
    </lineage>
</organism>
<feature type="transmembrane region" description="Helical" evidence="5">
    <location>
        <begin position="360"/>
        <end position="378"/>
    </location>
</feature>
<feature type="transmembrane region" description="Helical" evidence="5">
    <location>
        <begin position="69"/>
        <end position="87"/>
    </location>
</feature>
<feature type="domain" description="EamA" evidence="6">
    <location>
        <begin position="68"/>
        <end position="205"/>
    </location>
</feature>
<keyword evidence="3 5" id="KW-1133">Transmembrane helix</keyword>
<feature type="transmembrane region" description="Helical" evidence="5">
    <location>
        <begin position="191"/>
        <end position="211"/>
    </location>
</feature>
<dbReference type="InterPro" id="IPR037185">
    <property type="entry name" value="EmrE-like"/>
</dbReference>
<evidence type="ECO:0000256" key="1">
    <source>
        <dbReference type="ARBA" id="ARBA00004141"/>
    </source>
</evidence>
<feature type="domain" description="EamA" evidence="6">
    <location>
        <begin position="255"/>
        <end position="376"/>
    </location>
</feature>
<feature type="transmembrane region" description="Helical" evidence="5">
    <location>
        <begin position="242"/>
        <end position="262"/>
    </location>
</feature>
<dbReference type="Pfam" id="PF00892">
    <property type="entry name" value="EamA"/>
    <property type="match status" value="2"/>
</dbReference>
<evidence type="ECO:0000313" key="7">
    <source>
        <dbReference type="EMBL" id="CAL1702543.1"/>
    </source>
</evidence>
<evidence type="ECO:0000256" key="5">
    <source>
        <dbReference type="SAM" id="Phobius"/>
    </source>
</evidence>
<feature type="transmembrane region" description="Helical" evidence="5">
    <location>
        <begin position="337"/>
        <end position="354"/>
    </location>
</feature>
<feature type="transmembrane region" description="Helical" evidence="5">
    <location>
        <begin position="305"/>
        <end position="325"/>
    </location>
</feature>
<feature type="transmembrane region" description="Helical" evidence="5">
    <location>
        <begin position="165"/>
        <end position="182"/>
    </location>
</feature>
<dbReference type="PANTHER" id="PTHR22911:SF6">
    <property type="entry name" value="SOLUTE CARRIER FAMILY 35 MEMBER G1"/>
    <property type="match status" value="1"/>
</dbReference>